<dbReference type="Proteomes" id="UP000663852">
    <property type="component" value="Unassembled WGS sequence"/>
</dbReference>
<dbReference type="OrthoDB" id="10036373at2759"/>
<feature type="region of interest" description="Disordered" evidence="1">
    <location>
        <begin position="189"/>
        <end position="227"/>
    </location>
</feature>
<evidence type="ECO:0000256" key="2">
    <source>
        <dbReference type="SAM" id="Phobius"/>
    </source>
</evidence>
<organism evidence="4 5">
    <name type="scientific">Adineta ricciae</name>
    <name type="common">Rotifer</name>
    <dbReference type="NCBI Taxonomy" id="249248"/>
    <lineage>
        <taxon>Eukaryota</taxon>
        <taxon>Metazoa</taxon>
        <taxon>Spiralia</taxon>
        <taxon>Gnathifera</taxon>
        <taxon>Rotifera</taxon>
        <taxon>Eurotatoria</taxon>
        <taxon>Bdelloidea</taxon>
        <taxon>Adinetida</taxon>
        <taxon>Adinetidae</taxon>
        <taxon>Adineta</taxon>
    </lineage>
</organism>
<protein>
    <submittedName>
        <fullName evidence="4">Uncharacterized protein</fullName>
    </submittedName>
</protein>
<dbReference type="EMBL" id="CAJNOR010001578">
    <property type="protein sequence ID" value="CAF1167004.1"/>
    <property type="molecule type" value="Genomic_DNA"/>
</dbReference>
<keyword evidence="2" id="KW-0472">Membrane</keyword>
<proteinExistence type="predicted"/>
<reference evidence="4" key="1">
    <citation type="submission" date="2021-02" db="EMBL/GenBank/DDBJ databases">
        <authorList>
            <person name="Nowell W R."/>
        </authorList>
    </citation>
    <scope>NUCLEOTIDE SEQUENCE</scope>
</reference>
<name>A0A814TY58_ADIRI</name>
<evidence type="ECO:0000313" key="4">
    <source>
        <dbReference type="EMBL" id="CAF1167004.1"/>
    </source>
</evidence>
<comment type="caution">
    <text evidence="4">The sequence shown here is derived from an EMBL/GenBank/DDBJ whole genome shotgun (WGS) entry which is preliminary data.</text>
</comment>
<evidence type="ECO:0000313" key="5">
    <source>
        <dbReference type="Proteomes" id="UP000663828"/>
    </source>
</evidence>
<feature type="compositionally biased region" description="Polar residues" evidence="1">
    <location>
        <begin position="130"/>
        <end position="143"/>
    </location>
</feature>
<feature type="compositionally biased region" description="Basic residues" evidence="1">
    <location>
        <begin position="214"/>
        <end position="227"/>
    </location>
</feature>
<accession>A0A814TY58</accession>
<feature type="region of interest" description="Disordered" evidence="1">
    <location>
        <begin position="76"/>
        <end position="117"/>
    </location>
</feature>
<feature type="region of interest" description="Disordered" evidence="1">
    <location>
        <begin position="130"/>
        <end position="163"/>
    </location>
</feature>
<keyword evidence="2" id="KW-1133">Transmembrane helix</keyword>
<gene>
    <name evidence="3" type="ORF">EDS130_LOCUS3789</name>
    <name evidence="4" type="ORF">XAT740_LOCUS21807</name>
</gene>
<dbReference type="AlphaFoldDB" id="A0A814TY58"/>
<feature type="compositionally biased region" description="Basic residues" evidence="1">
    <location>
        <begin position="97"/>
        <end position="110"/>
    </location>
</feature>
<evidence type="ECO:0000256" key="1">
    <source>
        <dbReference type="SAM" id="MobiDB-lite"/>
    </source>
</evidence>
<sequence length="403" mass="47079">MATTITYNAPTDDDTRPIIHTQAEHHYLLGPPAKIFKPLPPTIIQSIETERRQQQRRNQVSRSTVDIFLNKQSSIDTTDDDLDETNRTPVKSPQLPRHQRRLKLAARARRSPSDIRVTLYPDENVSVHESLTLSQSEVSSPPERQNELRQSDPSLTNGKAMKANATDYIRRTILDHRFSRRIHSSFSSSTTLRSLSRRRSTEKLSPRSSTNAPRNRRHPHHLPRNSKWHIVRHRLHDIAMMSDSYARMKVLEQDLRWVNLREKIRAQVFDIREMNLLRQQDDGLIAKKKTQKTRFDLKNIPVSEVVHVERDGRVFSMSTRDLVLGRLLDAEDIQLDTFAQLDARRQFQVQQHLLKQQEGRTRLKKHIAFSFCLCNLSFIVLMFAAMFIFAMKTILELRSSQFR</sequence>
<dbReference type="EMBL" id="CAJNOJ010000010">
    <property type="protein sequence ID" value="CAF0780300.1"/>
    <property type="molecule type" value="Genomic_DNA"/>
</dbReference>
<feature type="transmembrane region" description="Helical" evidence="2">
    <location>
        <begin position="367"/>
        <end position="390"/>
    </location>
</feature>
<keyword evidence="2" id="KW-0812">Transmembrane</keyword>
<dbReference type="Proteomes" id="UP000663828">
    <property type="component" value="Unassembled WGS sequence"/>
</dbReference>
<keyword evidence="5" id="KW-1185">Reference proteome</keyword>
<evidence type="ECO:0000313" key="3">
    <source>
        <dbReference type="EMBL" id="CAF0780300.1"/>
    </source>
</evidence>